<dbReference type="EMBL" id="MN740297">
    <property type="protein sequence ID" value="QHT98863.1"/>
    <property type="molecule type" value="Genomic_DNA"/>
</dbReference>
<organism evidence="1">
    <name type="scientific">viral metagenome</name>
    <dbReference type="NCBI Taxonomy" id="1070528"/>
    <lineage>
        <taxon>unclassified sequences</taxon>
        <taxon>metagenomes</taxon>
        <taxon>organismal metagenomes</taxon>
    </lineage>
</organism>
<dbReference type="InterPro" id="IPR029063">
    <property type="entry name" value="SAM-dependent_MTases_sf"/>
</dbReference>
<protein>
    <submittedName>
        <fullName evidence="1">Uncharacterized protein</fullName>
    </submittedName>
</protein>
<accession>A0A6C0J5F8</accession>
<reference evidence="1" key="1">
    <citation type="journal article" date="2020" name="Nature">
        <title>Giant virus diversity and host interactions through global metagenomics.</title>
        <authorList>
            <person name="Schulz F."/>
            <person name="Roux S."/>
            <person name="Paez-Espino D."/>
            <person name="Jungbluth S."/>
            <person name="Walsh D.A."/>
            <person name="Denef V.J."/>
            <person name="McMahon K.D."/>
            <person name="Konstantinidis K.T."/>
            <person name="Eloe-Fadrosh E.A."/>
            <person name="Kyrpides N.C."/>
            <person name="Woyke T."/>
        </authorList>
    </citation>
    <scope>NUCLEOTIDE SEQUENCE</scope>
    <source>
        <strain evidence="1">GVMAG-M-3300025695-21</strain>
    </source>
</reference>
<dbReference type="SUPFAM" id="SSF53335">
    <property type="entry name" value="S-adenosyl-L-methionine-dependent methyltransferases"/>
    <property type="match status" value="1"/>
</dbReference>
<evidence type="ECO:0000313" key="1">
    <source>
        <dbReference type="EMBL" id="QHT98863.1"/>
    </source>
</evidence>
<sequence length="268" mass="31439">MVDFSKFTGLKRNTSDKFYTSKQTVNMCYKYIKNNLNIKKTDLIIEPSAGNGAFIPIIKILSNNYKFYDIKPENNEIIKKNFLLLKNPESSSKIHIIGNPPFGHKSSIAIKFIKKCCEFCDTISFILPKSFKKDSMKKSFPLKFHLKFQKDLPYNSFIIRKTSYNVPCIFQIWVKKNKNRKMLLKEKSKYFTFCKKTDNPDAAIRRVGINAGKVYQNNLQDKNSNSHYFIKIIKNRNIIFNNKYNIFNNTVGPRSIGKQELIKFYNRL</sequence>
<name>A0A6C0J5F8_9ZZZZ</name>
<dbReference type="Gene3D" id="3.40.50.150">
    <property type="entry name" value="Vaccinia Virus protein VP39"/>
    <property type="match status" value="1"/>
</dbReference>
<dbReference type="AlphaFoldDB" id="A0A6C0J5F8"/>
<proteinExistence type="predicted"/>